<evidence type="ECO:0000313" key="2">
    <source>
        <dbReference type="Proteomes" id="UP000035740"/>
    </source>
</evidence>
<keyword evidence="2" id="KW-1185">Reference proteome</keyword>
<name>A0A0J8E3I0_BETVV</name>
<dbReference type="Gramene" id="KMS97675">
    <property type="protein sequence ID" value="KMS97675"/>
    <property type="gene ID" value="BVRB_5g124800"/>
</dbReference>
<proteinExistence type="predicted"/>
<accession>A0A0J8E3I0</accession>
<evidence type="ECO:0000313" key="1">
    <source>
        <dbReference type="EMBL" id="KMS97675.1"/>
    </source>
</evidence>
<reference evidence="1 2" key="1">
    <citation type="journal article" date="2014" name="Nature">
        <title>The genome of the recently domesticated crop plant sugar beet (Beta vulgaris).</title>
        <authorList>
            <person name="Dohm J.C."/>
            <person name="Minoche A.E."/>
            <person name="Holtgrawe D."/>
            <person name="Capella-Gutierrez S."/>
            <person name="Zakrzewski F."/>
            <person name="Tafer H."/>
            <person name="Rupp O."/>
            <person name="Sorensen T.R."/>
            <person name="Stracke R."/>
            <person name="Reinhardt R."/>
            <person name="Goesmann A."/>
            <person name="Kraft T."/>
            <person name="Schulz B."/>
            <person name="Stadler P.F."/>
            <person name="Schmidt T."/>
            <person name="Gabaldon T."/>
            <person name="Lehrach H."/>
            <person name="Weisshaar B."/>
            <person name="Himmelbauer H."/>
        </authorList>
    </citation>
    <scope>NUCLEOTIDE SEQUENCE [LARGE SCALE GENOMIC DNA]</scope>
    <source>
        <tissue evidence="1">Taproot</tissue>
    </source>
</reference>
<sequence>MHLRRTGSRAVDCCNEQSTDKPSVVVVVVLLTVATNDPTNATPSWLEVIEMMRRLEVNEIMRRLGEERR</sequence>
<dbReference type="AlphaFoldDB" id="A0A0J8E3I0"/>
<dbReference type="Proteomes" id="UP000035740">
    <property type="component" value="Unassembled WGS sequence"/>
</dbReference>
<organism evidence="1 2">
    <name type="scientific">Beta vulgaris subsp. vulgaris</name>
    <name type="common">Beet</name>
    <dbReference type="NCBI Taxonomy" id="3555"/>
    <lineage>
        <taxon>Eukaryota</taxon>
        <taxon>Viridiplantae</taxon>
        <taxon>Streptophyta</taxon>
        <taxon>Embryophyta</taxon>
        <taxon>Tracheophyta</taxon>
        <taxon>Spermatophyta</taxon>
        <taxon>Magnoliopsida</taxon>
        <taxon>eudicotyledons</taxon>
        <taxon>Gunneridae</taxon>
        <taxon>Pentapetalae</taxon>
        <taxon>Caryophyllales</taxon>
        <taxon>Chenopodiaceae</taxon>
        <taxon>Betoideae</taxon>
        <taxon>Beta</taxon>
    </lineage>
</organism>
<gene>
    <name evidence="1" type="ORF">BVRB_5g124800</name>
</gene>
<dbReference type="EMBL" id="KQ090297">
    <property type="protein sequence ID" value="KMS97675.1"/>
    <property type="molecule type" value="Genomic_DNA"/>
</dbReference>
<protein>
    <submittedName>
        <fullName evidence="1">Uncharacterized protein</fullName>
    </submittedName>
</protein>